<dbReference type="EMBL" id="JBEPME010000006">
    <property type="protein sequence ID" value="MET3658650.1"/>
    <property type="molecule type" value="Genomic_DNA"/>
</dbReference>
<proteinExistence type="predicted"/>
<sequence length="156" mass="18593">MDITIKRTKEVEAQRLLEIQTEAFAEDLKRYEDYDTNPVNESIERLLRKIEAFFHYTIWLGDEIIGGADVRDLKENKYRLNRIFLSNEYQNKGLGSKIMELIESEFPSAIEWGLDTPYLNTRNHHFYEKLGYKKVGQHQITEKLFLIDYVKKVEKN</sequence>
<dbReference type="CDD" id="cd04301">
    <property type="entry name" value="NAT_SF"/>
    <property type="match status" value="1"/>
</dbReference>
<dbReference type="Pfam" id="PF00583">
    <property type="entry name" value="Acetyltransf_1"/>
    <property type="match status" value="1"/>
</dbReference>
<protein>
    <submittedName>
        <fullName evidence="2">GNAT superfamily N-acetyltransferase</fullName>
    </submittedName>
</protein>
<dbReference type="InterPro" id="IPR000182">
    <property type="entry name" value="GNAT_dom"/>
</dbReference>
<dbReference type="Gene3D" id="3.40.630.30">
    <property type="match status" value="1"/>
</dbReference>
<dbReference type="PROSITE" id="PS51186">
    <property type="entry name" value="GNAT"/>
    <property type="match status" value="1"/>
</dbReference>
<dbReference type="InterPro" id="IPR016181">
    <property type="entry name" value="Acyl_CoA_acyltransferase"/>
</dbReference>
<reference evidence="2 3" key="1">
    <citation type="submission" date="2024-06" db="EMBL/GenBank/DDBJ databases">
        <title>Sorghum-associated microbial communities from plants grown in Nebraska, USA.</title>
        <authorList>
            <person name="Schachtman D."/>
        </authorList>
    </citation>
    <scope>NUCLEOTIDE SEQUENCE [LARGE SCALE GENOMIC DNA]</scope>
    <source>
        <strain evidence="2 3">1288</strain>
    </source>
</reference>
<organism evidence="2 3">
    <name type="scientific">Sporosarcina psychrophila</name>
    <name type="common">Bacillus psychrophilus</name>
    <dbReference type="NCBI Taxonomy" id="1476"/>
    <lineage>
        <taxon>Bacteria</taxon>
        <taxon>Bacillati</taxon>
        <taxon>Bacillota</taxon>
        <taxon>Bacilli</taxon>
        <taxon>Bacillales</taxon>
        <taxon>Caryophanaceae</taxon>
        <taxon>Sporosarcina</taxon>
    </lineage>
</organism>
<keyword evidence="3" id="KW-1185">Reference proteome</keyword>
<accession>A0ABV2KC57</accession>
<evidence type="ECO:0000313" key="2">
    <source>
        <dbReference type="EMBL" id="MET3658650.1"/>
    </source>
</evidence>
<comment type="caution">
    <text evidence="2">The sequence shown here is derived from an EMBL/GenBank/DDBJ whole genome shotgun (WGS) entry which is preliminary data.</text>
</comment>
<dbReference type="RefSeq" id="WP_354314335.1">
    <property type="nucleotide sequence ID" value="NZ_JBEPME010000006.1"/>
</dbReference>
<name>A0ABV2KC57_SPOPS</name>
<evidence type="ECO:0000259" key="1">
    <source>
        <dbReference type="PROSITE" id="PS51186"/>
    </source>
</evidence>
<dbReference type="SUPFAM" id="SSF55729">
    <property type="entry name" value="Acyl-CoA N-acyltransferases (Nat)"/>
    <property type="match status" value="1"/>
</dbReference>
<feature type="domain" description="N-acetyltransferase" evidence="1">
    <location>
        <begin position="3"/>
        <end position="154"/>
    </location>
</feature>
<evidence type="ECO:0000313" key="3">
    <source>
        <dbReference type="Proteomes" id="UP001549104"/>
    </source>
</evidence>
<gene>
    <name evidence="2" type="ORF">ABIC55_003768</name>
</gene>
<dbReference type="Proteomes" id="UP001549104">
    <property type="component" value="Unassembled WGS sequence"/>
</dbReference>